<name>A0A3M0K6P1_HIRRU</name>
<accession>A0A3M0K6P1</accession>
<evidence type="ECO:0000313" key="2">
    <source>
        <dbReference type="EMBL" id="RMC08818.1"/>
    </source>
</evidence>
<protein>
    <submittedName>
        <fullName evidence="2">Uncharacterized protein</fullName>
    </submittedName>
</protein>
<gene>
    <name evidence="2" type="ORF">DUI87_15069</name>
</gene>
<sequence>MASGERTHCAPRCPTKRLPEELENRWEISASEILSPPELEWREKSKDSLAPMDGSSMERPDPKTSG</sequence>
<comment type="caution">
    <text evidence="2">The sequence shown here is derived from an EMBL/GenBank/DDBJ whole genome shotgun (WGS) entry which is preliminary data.</text>
</comment>
<evidence type="ECO:0000313" key="3">
    <source>
        <dbReference type="Proteomes" id="UP000269221"/>
    </source>
</evidence>
<dbReference type="AlphaFoldDB" id="A0A3M0K6P1"/>
<reference evidence="2 3" key="1">
    <citation type="submission" date="2018-07" db="EMBL/GenBank/DDBJ databases">
        <title>A high quality draft genome assembly of the barn swallow (H. rustica rustica).</title>
        <authorList>
            <person name="Formenti G."/>
            <person name="Chiara M."/>
            <person name="Poveda L."/>
            <person name="Francoijs K.-J."/>
            <person name="Bonisoli-Alquati A."/>
            <person name="Canova L."/>
            <person name="Gianfranceschi L."/>
            <person name="Horner D.S."/>
            <person name="Saino N."/>
        </authorList>
    </citation>
    <scope>NUCLEOTIDE SEQUENCE [LARGE SCALE GENOMIC DNA]</scope>
    <source>
        <strain evidence="2">Chelidonia</strain>
        <tissue evidence="2">Blood</tissue>
    </source>
</reference>
<dbReference type="EMBL" id="QRBI01000117">
    <property type="protein sequence ID" value="RMC08818.1"/>
    <property type="molecule type" value="Genomic_DNA"/>
</dbReference>
<evidence type="ECO:0000256" key="1">
    <source>
        <dbReference type="SAM" id="MobiDB-lite"/>
    </source>
</evidence>
<organism evidence="2 3">
    <name type="scientific">Hirundo rustica rustica</name>
    <dbReference type="NCBI Taxonomy" id="333673"/>
    <lineage>
        <taxon>Eukaryota</taxon>
        <taxon>Metazoa</taxon>
        <taxon>Chordata</taxon>
        <taxon>Craniata</taxon>
        <taxon>Vertebrata</taxon>
        <taxon>Euteleostomi</taxon>
        <taxon>Archelosauria</taxon>
        <taxon>Archosauria</taxon>
        <taxon>Dinosauria</taxon>
        <taxon>Saurischia</taxon>
        <taxon>Theropoda</taxon>
        <taxon>Coelurosauria</taxon>
        <taxon>Aves</taxon>
        <taxon>Neognathae</taxon>
        <taxon>Neoaves</taxon>
        <taxon>Telluraves</taxon>
        <taxon>Australaves</taxon>
        <taxon>Passeriformes</taxon>
        <taxon>Sylvioidea</taxon>
        <taxon>Hirundinidae</taxon>
        <taxon>Hirundo</taxon>
    </lineage>
</organism>
<dbReference type="Proteomes" id="UP000269221">
    <property type="component" value="Unassembled WGS sequence"/>
</dbReference>
<feature type="region of interest" description="Disordered" evidence="1">
    <location>
        <begin position="1"/>
        <end position="66"/>
    </location>
</feature>
<feature type="compositionally biased region" description="Basic and acidic residues" evidence="1">
    <location>
        <begin position="56"/>
        <end position="66"/>
    </location>
</feature>
<feature type="compositionally biased region" description="Basic and acidic residues" evidence="1">
    <location>
        <begin position="17"/>
        <end position="26"/>
    </location>
</feature>
<proteinExistence type="predicted"/>
<keyword evidence="3" id="KW-1185">Reference proteome</keyword>